<keyword evidence="2" id="KW-1185">Reference proteome</keyword>
<dbReference type="SUPFAM" id="SSF102829">
    <property type="entry name" value="Cell division protein ZapA-like"/>
    <property type="match status" value="1"/>
</dbReference>
<reference evidence="1 2" key="1">
    <citation type="submission" date="2021-08" db="EMBL/GenBank/DDBJ databases">
        <title>Comparative Genomics Analysis of the Genus Qipengyuania Reveals Extensive Genetic Diversity and Metabolic Versatility, Including the Description of Fifteen Novel Species.</title>
        <authorList>
            <person name="Liu Y."/>
        </authorList>
    </citation>
    <scope>NUCLEOTIDE SEQUENCE [LARGE SCALE GENOMIC DNA]</scope>
    <source>
        <strain evidence="1 2">YG27</strain>
    </source>
</reference>
<accession>A0ABS7JXY9</accession>
<evidence type="ECO:0000313" key="2">
    <source>
        <dbReference type="Proteomes" id="UP000782554"/>
    </source>
</evidence>
<dbReference type="GO" id="GO:0051301">
    <property type="term" value="P:cell division"/>
    <property type="evidence" value="ECO:0007669"/>
    <property type="project" value="UniProtKB-KW"/>
</dbReference>
<dbReference type="InterPro" id="IPR042233">
    <property type="entry name" value="Cell_div_ZapA_N"/>
</dbReference>
<dbReference type="InterPro" id="IPR036192">
    <property type="entry name" value="Cell_div_ZapA-like_sf"/>
</dbReference>
<sequence>MSDVKLDVGGRTYTVSCADGQEDNVQRLARMVDDKLTSMGANLSTNEAKNLLFAALLLADELDEARKGPSAPPQPVFDTGRLSAQLEHIAAALENAASTLEGGAQGS</sequence>
<keyword evidence="1" id="KW-0132">Cell division</keyword>
<dbReference type="InterPro" id="IPR007838">
    <property type="entry name" value="Cell_div_ZapA-like"/>
</dbReference>
<dbReference type="Pfam" id="PF05164">
    <property type="entry name" value="ZapA"/>
    <property type="match status" value="1"/>
</dbReference>
<evidence type="ECO:0000313" key="1">
    <source>
        <dbReference type="EMBL" id="MBX7502532.1"/>
    </source>
</evidence>
<dbReference type="Gene3D" id="3.30.160.880">
    <property type="entry name" value="Cell division protein ZapA protomer, N-terminal domain"/>
    <property type="match status" value="1"/>
</dbReference>
<dbReference type="EMBL" id="JAIGNU010000003">
    <property type="protein sequence ID" value="MBX7502532.1"/>
    <property type="molecule type" value="Genomic_DNA"/>
</dbReference>
<keyword evidence="1" id="KW-0131">Cell cycle</keyword>
<dbReference type="Proteomes" id="UP000782554">
    <property type="component" value="Unassembled WGS sequence"/>
</dbReference>
<dbReference type="RefSeq" id="WP_221603714.1">
    <property type="nucleotide sequence ID" value="NZ_CAXPSY010000015.1"/>
</dbReference>
<gene>
    <name evidence="1" type="ORF">K3181_13895</name>
</gene>
<proteinExistence type="predicted"/>
<organism evidence="1 2">
    <name type="scientific">Qipengyuania mesophila</name>
    <dbReference type="NCBI Taxonomy" id="2867246"/>
    <lineage>
        <taxon>Bacteria</taxon>
        <taxon>Pseudomonadati</taxon>
        <taxon>Pseudomonadota</taxon>
        <taxon>Alphaproteobacteria</taxon>
        <taxon>Sphingomonadales</taxon>
        <taxon>Erythrobacteraceae</taxon>
        <taxon>Qipengyuania</taxon>
    </lineage>
</organism>
<name>A0ABS7JXY9_9SPHN</name>
<comment type="caution">
    <text evidence="1">The sequence shown here is derived from an EMBL/GenBank/DDBJ whole genome shotgun (WGS) entry which is preliminary data.</text>
</comment>
<protein>
    <submittedName>
        <fullName evidence="1">Cell division protein ZapA</fullName>
    </submittedName>
</protein>